<dbReference type="Proteomes" id="UP000437736">
    <property type="component" value="Unassembled WGS sequence"/>
</dbReference>
<protein>
    <submittedName>
        <fullName evidence="2">Uncharacterized protein</fullName>
    </submittedName>
</protein>
<evidence type="ECO:0000313" key="2">
    <source>
        <dbReference type="EMBL" id="MST33280.1"/>
    </source>
</evidence>
<organism evidence="2 3">
    <name type="scientific">Acidiferrimicrobium australe</name>
    <dbReference type="NCBI Taxonomy" id="2664430"/>
    <lineage>
        <taxon>Bacteria</taxon>
        <taxon>Bacillati</taxon>
        <taxon>Actinomycetota</taxon>
        <taxon>Acidimicrobiia</taxon>
        <taxon>Acidimicrobiales</taxon>
        <taxon>Acidimicrobiaceae</taxon>
        <taxon>Acidiferrimicrobium</taxon>
    </lineage>
</organism>
<accession>A0ABW9QTV5</accession>
<proteinExistence type="predicted"/>
<dbReference type="EMBL" id="WJHE01000544">
    <property type="protein sequence ID" value="MST33280.1"/>
    <property type="molecule type" value="Genomic_DNA"/>
</dbReference>
<gene>
    <name evidence="2" type="ORF">GHK86_11185</name>
</gene>
<evidence type="ECO:0000313" key="3">
    <source>
        <dbReference type="Proteomes" id="UP000437736"/>
    </source>
</evidence>
<feature type="region of interest" description="Disordered" evidence="1">
    <location>
        <begin position="22"/>
        <end position="55"/>
    </location>
</feature>
<evidence type="ECO:0000256" key="1">
    <source>
        <dbReference type="SAM" id="MobiDB-lite"/>
    </source>
</evidence>
<reference evidence="2 3" key="1">
    <citation type="submission" date="2019-11" db="EMBL/GenBank/DDBJ databases">
        <title>Acidiferrimicrobium australis gen. nov., sp. nov., an acidophilic and obligately heterotrophic, member of the Actinobacteria that catalyses dissimilatory oxido- reduction of iron isolated from metal-rich acidic water in Chile.</title>
        <authorList>
            <person name="Gonzalez D."/>
            <person name="Huber K."/>
            <person name="Hedrich S."/>
            <person name="Rojas-Villalobos C."/>
            <person name="Quatrini R."/>
            <person name="Dinamarca M.A."/>
            <person name="Schwarz A."/>
            <person name="Canales C."/>
            <person name="Nancucheo I."/>
        </authorList>
    </citation>
    <scope>NUCLEOTIDE SEQUENCE [LARGE SCALE GENOMIC DNA]</scope>
    <source>
        <strain evidence="2 3">USS-CCA1</strain>
    </source>
</reference>
<comment type="caution">
    <text evidence="2">The sequence shown here is derived from an EMBL/GenBank/DDBJ whole genome shotgun (WGS) entry which is preliminary data.</text>
</comment>
<keyword evidence="3" id="KW-1185">Reference proteome</keyword>
<sequence>MEALLVVGGFIAAAGLLWLTPKIDPDRPVEEPSAQAVTDPPPALDGPGVLEPALR</sequence>
<name>A0ABW9QTV5_9ACTN</name>